<protein>
    <submittedName>
        <fullName evidence="7">Zinc finger CCCH domain-containing protein 18</fullName>
    </submittedName>
</protein>
<gene>
    <name evidence="7" type="ORF">X975_05225</name>
</gene>
<dbReference type="GO" id="GO:0003723">
    <property type="term" value="F:RNA binding"/>
    <property type="evidence" value="ECO:0007669"/>
    <property type="project" value="TreeGrafter"/>
</dbReference>
<dbReference type="STRING" id="407821.A0A087U6Q1"/>
<feature type="compositionally biased region" description="Low complexity" evidence="5">
    <location>
        <begin position="468"/>
        <end position="487"/>
    </location>
</feature>
<name>A0A087U6Q1_STEMI</name>
<feature type="compositionally biased region" description="Polar residues" evidence="5">
    <location>
        <begin position="752"/>
        <end position="761"/>
    </location>
</feature>
<evidence type="ECO:0000256" key="5">
    <source>
        <dbReference type="SAM" id="MobiDB-lite"/>
    </source>
</evidence>
<keyword evidence="1 4" id="KW-0479">Metal-binding</keyword>
<dbReference type="Pfam" id="PF18044">
    <property type="entry name" value="zf-CCCH_4"/>
    <property type="match status" value="1"/>
</dbReference>
<evidence type="ECO:0000313" key="8">
    <source>
        <dbReference type="Proteomes" id="UP000054359"/>
    </source>
</evidence>
<dbReference type="InterPro" id="IPR036855">
    <property type="entry name" value="Znf_CCCH_sf"/>
</dbReference>
<evidence type="ECO:0000256" key="2">
    <source>
        <dbReference type="ARBA" id="ARBA00022771"/>
    </source>
</evidence>
<dbReference type="InterPro" id="IPR041367">
    <property type="entry name" value="Znf-CCCH_4"/>
</dbReference>
<keyword evidence="2 4" id="KW-0863">Zinc-finger</keyword>
<evidence type="ECO:0000259" key="6">
    <source>
        <dbReference type="PROSITE" id="PS50103"/>
    </source>
</evidence>
<evidence type="ECO:0000313" key="7">
    <source>
        <dbReference type="EMBL" id="KFM73040.1"/>
    </source>
</evidence>
<dbReference type="GO" id="GO:0071011">
    <property type="term" value="C:precatalytic spliceosome"/>
    <property type="evidence" value="ECO:0007669"/>
    <property type="project" value="TreeGrafter"/>
</dbReference>
<feature type="region of interest" description="Disordered" evidence="5">
    <location>
        <begin position="118"/>
        <end position="137"/>
    </location>
</feature>
<dbReference type="OrthoDB" id="6431834at2759"/>
<feature type="non-terminal residue" evidence="7">
    <location>
        <position position="787"/>
    </location>
</feature>
<reference evidence="7 8" key="1">
    <citation type="submission" date="2013-11" db="EMBL/GenBank/DDBJ databases">
        <title>Genome sequencing of Stegodyphus mimosarum.</title>
        <authorList>
            <person name="Bechsgaard J."/>
        </authorList>
    </citation>
    <scope>NUCLEOTIDE SEQUENCE [LARGE SCALE GENOMIC DNA]</scope>
</reference>
<dbReference type="PANTHER" id="PTHR46582:SF1">
    <property type="entry name" value="ZINC FINGER CCCH DOMAIN-CONTAINING PROTEIN 18"/>
    <property type="match status" value="1"/>
</dbReference>
<feature type="compositionally biased region" description="Basic and acidic residues" evidence="5">
    <location>
        <begin position="742"/>
        <end position="751"/>
    </location>
</feature>
<dbReference type="EMBL" id="KK118469">
    <property type="protein sequence ID" value="KFM73040.1"/>
    <property type="molecule type" value="Genomic_DNA"/>
</dbReference>
<dbReference type="Gene3D" id="4.10.1000.10">
    <property type="entry name" value="Zinc finger, CCCH-type"/>
    <property type="match status" value="1"/>
</dbReference>
<evidence type="ECO:0000256" key="1">
    <source>
        <dbReference type="ARBA" id="ARBA00022723"/>
    </source>
</evidence>
<dbReference type="SUPFAM" id="SSF90229">
    <property type="entry name" value="CCCH zinc finger"/>
    <property type="match status" value="1"/>
</dbReference>
<evidence type="ECO:0000256" key="3">
    <source>
        <dbReference type="ARBA" id="ARBA00022833"/>
    </source>
</evidence>
<dbReference type="GO" id="GO:0008270">
    <property type="term" value="F:zinc ion binding"/>
    <property type="evidence" value="ECO:0007669"/>
    <property type="project" value="UniProtKB-KW"/>
</dbReference>
<feature type="compositionally biased region" description="Basic residues" evidence="5">
    <location>
        <begin position="440"/>
        <end position="467"/>
    </location>
</feature>
<feature type="zinc finger region" description="C3H1-type" evidence="4">
    <location>
        <begin position="188"/>
        <end position="215"/>
    </location>
</feature>
<feature type="compositionally biased region" description="Low complexity" evidence="5">
    <location>
        <begin position="411"/>
        <end position="431"/>
    </location>
</feature>
<dbReference type="Proteomes" id="UP000054359">
    <property type="component" value="Unassembled WGS sequence"/>
</dbReference>
<dbReference type="PANTHER" id="PTHR46582">
    <property type="entry name" value="ZINC FINGER CCCH DOMAIN-CONTAINING PROTEIN 18"/>
    <property type="match status" value="1"/>
</dbReference>
<accession>A0A087U6Q1</accession>
<feature type="domain" description="C3H1-type" evidence="6">
    <location>
        <begin position="188"/>
        <end position="215"/>
    </location>
</feature>
<sequence>MMSDLGIKCSTNLQKVTSGSLYDSNSAVSEELDFEDYKDQSNLSLLKPTADKVGKDYSCVQQNSAPMESTSIEKTDTTDVISVIDGEVLDDGDFDDHSFTEQDLGGKQININEKLEAESVSEADGEILDDRDSDENNSVKHDLETIQNSNVRKSNVSDAISDADGELLDNREINDIEEGEIKENSPDSPSNFVCRFFQEGRCKWGTHCRFMHVTDKGLYNMFDVPSNKSSLTVPSNKSSLDLYPLNKCNTGVSFSYFSRDVPSGESAWDKALSQAKEIIEKSKKRKEDKDFEEKKLYLSPEENRIQNENLYNKKHFSHTSNFNSEQEKINIARAQNKRYCKELSVEAYGSKFKKQEYRKPFNKNAVQKTDNFTWRDPWRRSKSPKFRKFSASRSRSLSSSSSSVYSYSVTSYSSSRCSGSSCRSYSRSPVRNGSKELCRKIKRSRSPRRYRNRRSLSKSRMLSRYKSRWSSSSKSSICSKKSGNSSNNRHRTYSFSTPPQKKRKISQTRAPGVQHSPKTCSFYDSDSEIHSPSNSCRAVFSASACYSSDMSISPISSHSISPLRQKKNFESKIERDIRVNDKNLQPNDLIISTNDTSFKNKISSHNESKQTKLLKLNVQLDVNTFSSRKTDESEYMPKKIPEVCTEWIRTVRREVVKPTDQKTSSIKEFSESSVPRKAKPIDLEGAKPLKYKTVTINKRRSNNTANDDMPSNTLRLLNEAFSKSISQSKSSRNVQKTNVVKKPNESEKEIKTSQLSTQSIRTPKKSKREELLRQLKAVEEAIARKKG</sequence>
<dbReference type="InterPro" id="IPR000571">
    <property type="entry name" value="Znf_CCCH"/>
</dbReference>
<feature type="region of interest" description="Disordered" evidence="5">
    <location>
        <begin position="411"/>
        <end position="518"/>
    </location>
</feature>
<evidence type="ECO:0000256" key="4">
    <source>
        <dbReference type="PROSITE-ProRule" id="PRU00723"/>
    </source>
</evidence>
<dbReference type="PROSITE" id="PS50103">
    <property type="entry name" value="ZF_C3H1"/>
    <property type="match status" value="1"/>
</dbReference>
<feature type="region of interest" description="Disordered" evidence="5">
    <location>
        <begin position="724"/>
        <end position="768"/>
    </location>
</feature>
<proteinExistence type="predicted"/>
<dbReference type="InterPro" id="IPR052647">
    <property type="entry name" value="Zinc_finger_CCCH-type"/>
</dbReference>
<dbReference type="AlphaFoldDB" id="A0A087U6Q1"/>
<feature type="compositionally biased region" description="Acidic residues" evidence="5">
    <location>
        <begin position="119"/>
        <end position="135"/>
    </location>
</feature>
<organism evidence="7 8">
    <name type="scientific">Stegodyphus mimosarum</name>
    <name type="common">African social velvet spider</name>
    <dbReference type="NCBI Taxonomy" id="407821"/>
    <lineage>
        <taxon>Eukaryota</taxon>
        <taxon>Metazoa</taxon>
        <taxon>Ecdysozoa</taxon>
        <taxon>Arthropoda</taxon>
        <taxon>Chelicerata</taxon>
        <taxon>Arachnida</taxon>
        <taxon>Araneae</taxon>
        <taxon>Araneomorphae</taxon>
        <taxon>Entelegynae</taxon>
        <taxon>Eresoidea</taxon>
        <taxon>Eresidae</taxon>
        <taxon>Stegodyphus</taxon>
    </lineage>
</organism>
<dbReference type="OMA" id="CTEWIRT"/>
<keyword evidence="8" id="KW-1185">Reference proteome</keyword>
<keyword evidence="3 4" id="KW-0862">Zinc</keyword>